<evidence type="ECO:0000256" key="1">
    <source>
        <dbReference type="SAM" id="MobiDB-lite"/>
    </source>
</evidence>
<feature type="region of interest" description="Disordered" evidence="1">
    <location>
        <begin position="45"/>
        <end position="79"/>
    </location>
</feature>
<reference evidence="2 3" key="1">
    <citation type="submission" date="2020-08" db="EMBL/GenBank/DDBJ databases">
        <title>Sequencing the genomes of 1000 actinobacteria strains.</title>
        <authorList>
            <person name="Klenk H.-P."/>
        </authorList>
    </citation>
    <scope>NUCLEOTIDE SEQUENCE [LARGE SCALE GENOMIC DNA]</scope>
    <source>
        <strain evidence="2 3">DSM 43768</strain>
    </source>
</reference>
<comment type="caution">
    <text evidence="2">The sequence shown here is derived from an EMBL/GenBank/DDBJ whole genome shotgun (WGS) entry which is preliminary data.</text>
</comment>
<protein>
    <submittedName>
        <fullName evidence="2">Uncharacterized protein</fullName>
    </submittedName>
</protein>
<dbReference type="RefSeq" id="WP_185107008.1">
    <property type="nucleotide sequence ID" value="NZ_BAAAXY010000186.1"/>
</dbReference>
<proteinExistence type="predicted"/>
<dbReference type="EMBL" id="JACHMI010000001">
    <property type="protein sequence ID" value="MBB6553061.1"/>
    <property type="molecule type" value="Genomic_DNA"/>
</dbReference>
<feature type="compositionally biased region" description="Low complexity" evidence="1">
    <location>
        <begin position="48"/>
        <end position="60"/>
    </location>
</feature>
<accession>A0A7X0P0J9</accession>
<name>A0A7X0P0J9_9ACTN</name>
<evidence type="ECO:0000313" key="2">
    <source>
        <dbReference type="EMBL" id="MBB6553061.1"/>
    </source>
</evidence>
<organism evidence="2 3">
    <name type="scientific">Nonomuraea rubra</name>
    <dbReference type="NCBI Taxonomy" id="46180"/>
    <lineage>
        <taxon>Bacteria</taxon>
        <taxon>Bacillati</taxon>
        <taxon>Actinomycetota</taxon>
        <taxon>Actinomycetes</taxon>
        <taxon>Streptosporangiales</taxon>
        <taxon>Streptosporangiaceae</taxon>
        <taxon>Nonomuraea</taxon>
    </lineage>
</organism>
<keyword evidence="3" id="KW-1185">Reference proteome</keyword>
<gene>
    <name evidence="2" type="ORF">HD593_007856</name>
</gene>
<dbReference type="Proteomes" id="UP000565579">
    <property type="component" value="Unassembled WGS sequence"/>
</dbReference>
<dbReference type="AlphaFoldDB" id="A0A7X0P0J9"/>
<sequence length="79" mass="8208">MSAWAMASQPRSWAAETSAAAVSTAMDGVGMPVVAPSSSRILRWSEPSASRAATKASASSGPVRAGKGGRWPWSTRYQP</sequence>
<evidence type="ECO:0000313" key="3">
    <source>
        <dbReference type="Proteomes" id="UP000565579"/>
    </source>
</evidence>